<evidence type="ECO:0000313" key="1">
    <source>
        <dbReference type="EMBL" id="QJA56834.1"/>
    </source>
</evidence>
<dbReference type="AlphaFoldDB" id="A0A6M3IHH7"/>
<sequence length="108" mass="12771">MTYTCDCDFKDYEIVTKKNTDKKTQRQYIYYHFRDIDTGDTHVIYDHKNDVHTAKLIEMHKHRIIRVSGRVTASGSHQFLNLDRWGVVIDGKVYNPDTMDEGYRKVGL</sequence>
<organism evidence="1">
    <name type="scientific">viral metagenome</name>
    <dbReference type="NCBI Taxonomy" id="1070528"/>
    <lineage>
        <taxon>unclassified sequences</taxon>
        <taxon>metagenomes</taxon>
        <taxon>organismal metagenomes</taxon>
    </lineage>
</organism>
<proteinExistence type="predicted"/>
<protein>
    <submittedName>
        <fullName evidence="1">Uncharacterized protein</fullName>
    </submittedName>
</protein>
<reference evidence="1" key="1">
    <citation type="submission" date="2020-03" db="EMBL/GenBank/DDBJ databases">
        <title>The deep terrestrial virosphere.</title>
        <authorList>
            <person name="Holmfeldt K."/>
            <person name="Nilsson E."/>
            <person name="Simone D."/>
            <person name="Lopez-Fernandez M."/>
            <person name="Wu X."/>
            <person name="de Brujin I."/>
            <person name="Lundin D."/>
            <person name="Andersson A."/>
            <person name="Bertilsson S."/>
            <person name="Dopson M."/>
        </authorList>
    </citation>
    <scope>NUCLEOTIDE SEQUENCE</scope>
    <source>
        <strain evidence="1">MM415B01784</strain>
    </source>
</reference>
<gene>
    <name evidence="1" type="ORF">MM415B01784_0024</name>
</gene>
<name>A0A6M3IHH7_9ZZZZ</name>
<dbReference type="EMBL" id="MT141240">
    <property type="protein sequence ID" value="QJA56834.1"/>
    <property type="molecule type" value="Genomic_DNA"/>
</dbReference>
<accession>A0A6M3IHH7</accession>